<evidence type="ECO:0000256" key="1">
    <source>
        <dbReference type="SAM" id="MobiDB-lite"/>
    </source>
</evidence>
<feature type="region of interest" description="Disordered" evidence="1">
    <location>
        <begin position="71"/>
        <end position="108"/>
    </location>
</feature>
<dbReference type="Proteomes" id="UP000050741">
    <property type="component" value="Unassembled WGS sequence"/>
</dbReference>
<evidence type="ECO:0000313" key="2">
    <source>
        <dbReference type="Proteomes" id="UP000050741"/>
    </source>
</evidence>
<evidence type="ECO:0000313" key="3">
    <source>
        <dbReference type="WBParaSite" id="GPLIN_001384300"/>
    </source>
</evidence>
<name>A0A183CLT7_GLOPA</name>
<proteinExistence type="predicted"/>
<feature type="region of interest" description="Disordered" evidence="1">
    <location>
        <begin position="195"/>
        <end position="235"/>
    </location>
</feature>
<accession>A0A183CLT7</accession>
<reference evidence="3" key="2">
    <citation type="submission" date="2016-06" db="UniProtKB">
        <authorList>
            <consortium name="WormBaseParasite"/>
        </authorList>
    </citation>
    <scope>IDENTIFICATION</scope>
</reference>
<sequence length="317" mass="36362">MCGSMCPPALAKLLGWQRAKGAQRGIRPEAFLTAYEMEQLPVMLNELERATNRHFWQMVCWRWNQNEQKAAAERSAKKARQQQQKQPETTSIERSPKDRPSKGCPDDSYTDGCALRELVRVMTKTMCEKGTFDARTETMLAEFRARILGQRNAFVREAMAKESKVERRRREFMKLRAISFNGGLDEGVGVATRLGREQQDKSKNSTSTSASSSASSGYSSGEMPKDRKAKASSWLRERANSVRDRRAGRCCSCCANNDRLARLGELLNSEFHSTVFAHPSEFDVHERELKLLVWRRFTQMLVAMWVDKERFEQEETQ</sequence>
<reference evidence="2" key="1">
    <citation type="submission" date="2014-05" db="EMBL/GenBank/DDBJ databases">
        <title>The genome and life-stage specific transcriptomes of Globodera pallida elucidate key aspects of plant parasitism by a cyst nematode.</title>
        <authorList>
            <person name="Cotton J.A."/>
            <person name="Lilley C.J."/>
            <person name="Jones L.M."/>
            <person name="Kikuchi T."/>
            <person name="Reid A.J."/>
            <person name="Thorpe P."/>
            <person name="Tsai I.J."/>
            <person name="Beasley H."/>
            <person name="Blok V."/>
            <person name="Cock P.J.A."/>
            <person name="Van den Akker S.E."/>
            <person name="Holroyd N."/>
            <person name="Hunt M."/>
            <person name="Mantelin S."/>
            <person name="Naghra H."/>
            <person name="Pain A."/>
            <person name="Palomares-Rius J.E."/>
            <person name="Zarowiecki M."/>
            <person name="Berriman M."/>
            <person name="Jones J.T."/>
            <person name="Urwin P.E."/>
        </authorList>
    </citation>
    <scope>NUCLEOTIDE SEQUENCE [LARGE SCALE GENOMIC DNA]</scope>
    <source>
        <strain evidence="2">Lindley</strain>
    </source>
</reference>
<feature type="compositionally biased region" description="Low complexity" evidence="1">
    <location>
        <begin position="205"/>
        <end position="221"/>
    </location>
</feature>
<feature type="compositionally biased region" description="Basic and acidic residues" evidence="1">
    <location>
        <begin position="94"/>
        <end position="105"/>
    </location>
</feature>
<keyword evidence="2" id="KW-1185">Reference proteome</keyword>
<dbReference type="AlphaFoldDB" id="A0A183CLT7"/>
<dbReference type="WBParaSite" id="GPLIN_001384300">
    <property type="protein sequence ID" value="GPLIN_001384300"/>
    <property type="gene ID" value="GPLIN_001384300"/>
</dbReference>
<organism evidence="2 3">
    <name type="scientific">Globodera pallida</name>
    <name type="common">Potato cyst nematode worm</name>
    <name type="synonym">Heterodera pallida</name>
    <dbReference type="NCBI Taxonomy" id="36090"/>
    <lineage>
        <taxon>Eukaryota</taxon>
        <taxon>Metazoa</taxon>
        <taxon>Ecdysozoa</taxon>
        <taxon>Nematoda</taxon>
        <taxon>Chromadorea</taxon>
        <taxon>Rhabditida</taxon>
        <taxon>Tylenchina</taxon>
        <taxon>Tylenchomorpha</taxon>
        <taxon>Tylenchoidea</taxon>
        <taxon>Heteroderidae</taxon>
        <taxon>Heteroderinae</taxon>
        <taxon>Globodera</taxon>
    </lineage>
</organism>
<protein>
    <submittedName>
        <fullName evidence="3">RGS domain-containing protein</fullName>
    </submittedName>
</protein>